<dbReference type="RefSeq" id="WP_106728449.1">
    <property type="nucleotide sequence ID" value="NZ_PXYG01000001.1"/>
</dbReference>
<reference evidence="1 2" key="1">
    <citation type="submission" date="2018-03" db="EMBL/GenBank/DDBJ databases">
        <title>The draft genome of Zobellella sp. 59N8.</title>
        <authorList>
            <person name="Liu L."/>
            <person name="Li L."/>
            <person name="Zhang X."/>
            <person name="Liang L."/>
            <person name="Wang T."/>
        </authorList>
    </citation>
    <scope>NUCLEOTIDE SEQUENCE [LARGE SCALE GENOMIC DNA]</scope>
    <source>
        <strain evidence="1 2">59N8</strain>
    </source>
</reference>
<comment type="caution">
    <text evidence="1">The sequence shown here is derived from an EMBL/GenBank/DDBJ whole genome shotgun (WGS) entry which is preliminary data.</text>
</comment>
<dbReference type="AlphaFoldDB" id="A0A2P7RCS1"/>
<evidence type="ECO:0000313" key="2">
    <source>
        <dbReference type="Proteomes" id="UP000240243"/>
    </source>
</evidence>
<keyword evidence="2" id="KW-1185">Reference proteome</keyword>
<accession>A0A2P7RCS1</accession>
<proteinExistence type="predicted"/>
<protein>
    <submittedName>
        <fullName evidence="1">Uncharacterized protein</fullName>
    </submittedName>
</protein>
<name>A0A2P7RCS1_9GAMM</name>
<evidence type="ECO:0000313" key="1">
    <source>
        <dbReference type="EMBL" id="PSJ48037.1"/>
    </source>
</evidence>
<dbReference type="EMBL" id="PXYG01000001">
    <property type="protein sequence ID" value="PSJ48037.1"/>
    <property type="molecule type" value="Genomic_DNA"/>
</dbReference>
<dbReference type="Proteomes" id="UP000240243">
    <property type="component" value="Unassembled WGS sequence"/>
</dbReference>
<sequence>MADYATIAFVPFHCSGGDRPCEQTRWQLAQSLFCDLLGTNWPQPLLYPRIPSRTCDWQDWRRLTPEDVFALNDVASLADAPDHWHAIAWLLNHPQADQELAWAWWQQHMVATWLSSPTVHDWCAQQDTVCLPALSGQIYHCVTIPGLLQSRAAERRRRFRKLHKLLRDPKRFMRDSRHPTIKKIGQYISRNKK</sequence>
<gene>
    <name evidence="1" type="ORF">C7H85_04360</name>
</gene>
<organism evidence="1 2">
    <name type="scientific">Zobellella endophytica</name>
    <dbReference type="NCBI Taxonomy" id="2116700"/>
    <lineage>
        <taxon>Bacteria</taxon>
        <taxon>Pseudomonadati</taxon>
        <taxon>Pseudomonadota</taxon>
        <taxon>Gammaproteobacteria</taxon>
        <taxon>Aeromonadales</taxon>
        <taxon>Aeromonadaceae</taxon>
        <taxon>Zobellella</taxon>
    </lineage>
</organism>